<dbReference type="GO" id="GO:0019316">
    <property type="term" value="P:D-allose catabolic process"/>
    <property type="evidence" value="ECO:0007669"/>
    <property type="project" value="TreeGrafter"/>
</dbReference>
<dbReference type="SUPFAM" id="SSF89623">
    <property type="entry name" value="Ribose/Galactose isomerase RpiB/AlsB"/>
    <property type="match status" value="1"/>
</dbReference>
<dbReference type="PIRSF" id="PIRSF005384">
    <property type="entry name" value="RpiB_LacA_B"/>
    <property type="match status" value="1"/>
</dbReference>
<keyword evidence="2" id="KW-0413">Isomerase</keyword>
<dbReference type="Gene3D" id="3.40.1400.10">
    <property type="entry name" value="Sugar-phosphate isomerase, RpiB/LacA/LacB"/>
    <property type="match status" value="1"/>
</dbReference>
<gene>
    <name evidence="2" type="ORF">KC729_16420</name>
</gene>
<sequence length="162" mass="17462">MNESGLPGSAGHFVPRIAIGSDHGGFAMKQSLLRALAEDFRASAIDCGCYSPDSVDYPDIAIALGRMLQEGHADFGVMIDGAGIGSTMTLNRLSGIRAALCHDPFTTVNSRAHNDANVLVLGANVVHAGEAVRLLRLWLRTPFEGGRHQRRVDKIRALDRDR</sequence>
<dbReference type="EMBL" id="JAGQHR010000631">
    <property type="protein sequence ID" value="MCA9729274.1"/>
    <property type="molecule type" value="Genomic_DNA"/>
</dbReference>
<dbReference type="Pfam" id="PF02502">
    <property type="entry name" value="LacAB_rpiB"/>
    <property type="match status" value="1"/>
</dbReference>
<organism evidence="2 3">
    <name type="scientific">Eiseniibacteriota bacterium</name>
    <dbReference type="NCBI Taxonomy" id="2212470"/>
    <lineage>
        <taxon>Bacteria</taxon>
        <taxon>Candidatus Eiseniibacteriota</taxon>
    </lineage>
</organism>
<comment type="caution">
    <text evidence="2">The sequence shown here is derived from an EMBL/GenBank/DDBJ whole genome shotgun (WGS) entry which is preliminary data.</text>
</comment>
<reference evidence="2" key="1">
    <citation type="submission" date="2020-04" db="EMBL/GenBank/DDBJ databases">
        <authorList>
            <person name="Zhang T."/>
        </authorList>
    </citation>
    <scope>NUCLEOTIDE SEQUENCE</scope>
    <source>
        <strain evidence="2">HKST-UBA01</strain>
    </source>
</reference>
<dbReference type="NCBIfam" id="TIGR00689">
    <property type="entry name" value="rpiB_lacA_lacB"/>
    <property type="match status" value="1"/>
</dbReference>
<evidence type="ECO:0000256" key="1">
    <source>
        <dbReference type="ARBA" id="ARBA00008754"/>
    </source>
</evidence>
<dbReference type="Proteomes" id="UP000697710">
    <property type="component" value="Unassembled WGS sequence"/>
</dbReference>
<comment type="similarity">
    <text evidence="1">Belongs to the LacAB/RpiB family.</text>
</comment>
<proteinExistence type="inferred from homology"/>
<accession>A0A956M158</accession>
<evidence type="ECO:0000313" key="2">
    <source>
        <dbReference type="EMBL" id="MCA9729274.1"/>
    </source>
</evidence>
<protein>
    <submittedName>
        <fullName evidence="2">RpiB/LacA/LacB family sugar-phosphate isomerase</fullName>
    </submittedName>
</protein>
<evidence type="ECO:0000313" key="3">
    <source>
        <dbReference type="Proteomes" id="UP000697710"/>
    </source>
</evidence>
<dbReference type="AlphaFoldDB" id="A0A956M158"/>
<reference evidence="2" key="2">
    <citation type="journal article" date="2021" name="Microbiome">
        <title>Successional dynamics and alternative stable states in a saline activated sludge microbial community over 9 years.</title>
        <authorList>
            <person name="Wang Y."/>
            <person name="Ye J."/>
            <person name="Ju F."/>
            <person name="Liu L."/>
            <person name="Boyd J.A."/>
            <person name="Deng Y."/>
            <person name="Parks D.H."/>
            <person name="Jiang X."/>
            <person name="Yin X."/>
            <person name="Woodcroft B.J."/>
            <person name="Tyson G.W."/>
            <person name="Hugenholtz P."/>
            <person name="Polz M.F."/>
            <person name="Zhang T."/>
        </authorList>
    </citation>
    <scope>NUCLEOTIDE SEQUENCE</scope>
    <source>
        <strain evidence="2">HKST-UBA01</strain>
    </source>
</reference>
<dbReference type="PANTHER" id="PTHR30345">
    <property type="entry name" value="RIBOSE-5-PHOSPHATE ISOMERASE B"/>
    <property type="match status" value="1"/>
</dbReference>
<dbReference type="NCBIfam" id="NF004051">
    <property type="entry name" value="PRK05571.1"/>
    <property type="match status" value="1"/>
</dbReference>
<dbReference type="GO" id="GO:0004751">
    <property type="term" value="F:ribose-5-phosphate isomerase activity"/>
    <property type="evidence" value="ECO:0007669"/>
    <property type="project" value="TreeGrafter"/>
</dbReference>
<dbReference type="PANTHER" id="PTHR30345:SF0">
    <property type="entry name" value="DNA DAMAGE-REPAIR_TOLERATION PROTEIN DRT102"/>
    <property type="match status" value="1"/>
</dbReference>
<dbReference type="InterPro" id="IPR003500">
    <property type="entry name" value="RpiB_LacA_LacB"/>
</dbReference>
<name>A0A956M158_UNCEI</name>
<dbReference type="GO" id="GO:0009052">
    <property type="term" value="P:pentose-phosphate shunt, non-oxidative branch"/>
    <property type="evidence" value="ECO:0007669"/>
    <property type="project" value="TreeGrafter"/>
</dbReference>
<dbReference type="InterPro" id="IPR036569">
    <property type="entry name" value="RpiB_LacA_LacB_sf"/>
</dbReference>